<keyword evidence="5" id="KW-0547">Nucleotide-binding</keyword>
<evidence type="ECO:0000256" key="11">
    <source>
        <dbReference type="ARBA" id="ARBA00049515"/>
    </source>
</evidence>
<dbReference type="SUPFAM" id="SSF55681">
    <property type="entry name" value="Class II aaRS and biotin synthetases"/>
    <property type="match status" value="1"/>
</dbReference>
<dbReference type="GO" id="GO:0004829">
    <property type="term" value="F:threonine-tRNA ligase activity"/>
    <property type="evidence" value="ECO:0007669"/>
    <property type="project" value="UniProtKB-EC"/>
</dbReference>
<dbReference type="GO" id="GO:0046872">
    <property type="term" value="F:metal ion binding"/>
    <property type="evidence" value="ECO:0007669"/>
    <property type="project" value="UniProtKB-KW"/>
</dbReference>
<evidence type="ECO:0000256" key="9">
    <source>
        <dbReference type="ARBA" id="ARBA00023146"/>
    </source>
</evidence>
<keyword evidence="7" id="KW-0067">ATP-binding</keyword>
<dbReference type="Pfam" id="PF03129">
    <property type="entry name" value="HGTP_anticodon"/>
    <property type="match status" value="1"/>
</dbReference>
<evidence type="ECO:0000256" key="1">
    <source>
        <dbReference type="ARBA" id="ARBA00008226"/>
    </source>
</evidence>
<dbReference type="EC" id="6.1.1.3" evidence="2"/>
<feature type="domain" description="Aminoacyl-transfer RNA synthetases class-II family profile" evidence="13">
    <location>
        <begin position="182"/>
        <end position="493"/>
    </location>
</feature>
<evidence type="ECO:0000256" key="7">
    <source>
        <dbReference type="ARBA" id="ARBA00022840"/>
    </source>
</evidence>
<dbReference type="InterPro" id="IPR006195">
    <property type="entry name" value="aa-tRNA-synth_II"/>
</dbReference>
<keyword evidence="8" id="KW-0648">Protein biosynthesis</keyword>
<evidence type="ECO:0000256" key="2">
    <source>
        <dbReference type="ARBA" id="ARBA00013163"/>
    </source>
</evidence>
<reference evidence="14" key="1">
    <citation type="journal article" date="2004" name="Nature">
        <title>Genome duplication in the teleost fish Tetraodon nigroviridis reveals the early vertebrate proto-karyotype.</title>
        <authorList>
            <person name="Jaillon O."/>
            <person name="Aury J.-M."/>
            <person name="Brunet F."/>
            <person name="Petit J.-L."/>
            <person name="Stange-Thomann N."/>
            <person name="Mauceli E."/>
            <person name="Bouneau L."/>
            <person name="Fischer C."/>
            <person name="Ozouf-Costaz C."/>
            <person name="Bernot A."/>
            <person name="Nicaud S."/>
            <person name="Jaffe D."/>
            <person name="Fisher S."/>
            <person name="Lutfalla G."/>
            <person name="Dossat C."/>
            <person name="Segurens B."/>
            <person name="Dasilva C."/>
            <person name="Salanoubat M."/>
            <person name="Levy M."/>
            <person name="Boudet N."/>
            <person name="Castellano S."/>
            <person name="Anthouard V."/>
            <person name="Jubin C."/>
            <person name="Castelli V."/>
            <person name="Katinka M."/>
            <person name="Vacherie B."/>
            <person name="Biemont C."/>
            <person name="Skalli Z."/>
            <person name="Cattolico L."/>
            <person name="Poulain J."/>
            <person name="De Berardinis V."/>
            <person name="Cruaud C."/>
            <person name="Duprat S."/>
            <person name="Brottier P."/>
            <person name="Coutanceau J.-P."/>
            <person name="Gouzy J."/>
            <person name="Parra G."/>
            <person name="Lardier G."/>
            <person name="Chapple C."/>
            <person name="McKernan K.J."/>
            <person name="McEwan P."/>
            <person name="Bosak S."/>
            <person name="Kellis M."/>
            <person name="Volff J.-N."/>
            <person name="Guigo R."/>
            <person name="Zody M.C."/>
            <person name="Mesirov J."/>
            <person name="Lindblad-Toh K."/>
            <person name="Birren B."/>
            <person name="Nusbaum C."/>
            <person name="Kahn D."/>
            <person name="Robinson-Rechavi M."/>
            <person name="Laudet V."/>
            <person name="Schachter V."/>
            <person name="Quetier F."/>
            <person name="Saurin W."/>
            <person name="Scarpelli C."/>
            <person name="Wincker P."/>
            <person name="Lander E.S."/>
            <person name="Weissenbach J."/>
            <person name="Roest Crollius H."/>
        </authorList>
    </citation>
    <scope>NUCLEOTIDE SEQUENCE [LARGE SCALE GENOMIC DNA]</scope>
</reference>
<dbReference type="Gene3D" id="3.30.930.10">
    <property type="entry name" value="Bira Bifunctional Protein, Domain 2"/>
    <property type="match status" value="2"/>
</dbReference>
<comment type="caution">
    <text evidence="14">The sequence shown here is derived from an EMBL/GenBank/DDBJ whole genome shotgun (WGS) entry which is preliminary data.</text>
</comment>
<evidence type="ECO:0000313" key="14">
    <source>
        <dbReference type="EMBL" id="CAF97868.1"/>
    </source>
</evidence>
<dbReference type="GO" id="GO:0006435">
    <property type="term" value="P:threonyl-tRNA aminoacylation"/>
    <property type="evidence" value="ECO:0007669"/>
    <property type="project" value="InterPro"/>
</dbReference>
<dbReference type="InterPro" id="IPR045864">
    <property type="entry name" value="aa-tRNA-synth_II/BPL/LPL"/>
</dbReference>
<reference evidence="14" key="2">
    <citation type="submission" date="2004-02" db="EMBL/GenBank/DDBJ databases">
        <authorList>
            <consortium name="Genoscope"/>
            <consortium name="Whitehead Institute Centre for Genome Research"/>
        </authorList>
    </citation>
    <scope>NUCLEOTIDE SEQUENCE</scope>
</reference>
<organism evidence="14">
    <name type="scientific">Tetraodon nigroviridis</name>
    <name type="common">Spotted green pufferfish</name>
    <name type="synonym">Chelonodon nigroviridis</name>
    <dbReference type="NCBI Taxonomy" id="99883"/>
    <lineage>
        <taxon>Eukaryota</taxon>
        <taxon>Metazoa</taxon>
        <taxon>Chordata</taxon>
        <taxon>Craniata</taxon>
        <taxon>Vertebrata</taxon>
        <taxon>Euteleostomi</taxon>
        <taxon>Actinopterygii</taxon>
        <taxon>Neopterygii</taxon>
        <taxon>Teleostei</taxon>
        <taxon>Neoteleostei</taxon>
        <taxon>Acanthomorphata</taxon>
        <taxon>Eupercaria</taxon>
        <taxon>Tetraodontiformes</taxon>
        <taxon>Tetradontoidea</taxon>
        <taxon>Tetraodontidae</taxon>
        <taxon>Tetraodon</taxon>
    </lineage>
</organism>
<sequence length="604" mass="67918">MVSCGNLDVPWKRTASCSFSALTLLKDDRYYHQTSRVIIFNGGVNLSSPLDQNCSLLRFLPPGGMEDSRACVLSGVLETVFGAEVYREGASEFGLYCDHVLRNSSLSLSDVEEKCKQAAALKLPLSRLEVNTEEARVLFQSSKLRLQLIEDQTSGSSITVYRHDQELFFFNDVSPGSCFFLPKGAHIYNTLTDFIKGEYRRRGFTEVVTPTLYSTALWERSGHWEHYSDNMFTVTSEGSHTYALKPMNCPAHCLMFEQRVRSWKELPLRWADFGALHRNELSGALGGLTRVRRFCQDDAHIFCAPEQLETEIVSCLDFVRHVYQVFGFSFHCLLSTRPTPCLGEPEQWDNAEQGAAAGEEPAAVWPTLGAEPRRRSLLWTKGEQEEDLGPGPGRRRSVGYFTSQSSPDEGEEGRQTRSCVLSPQIDIQIRDAIGRQHQCATIQLDFQLPLRFDLQYVGPDGQLHRPVMIHRAVLGSLERMIAILAENFGGKWPLWLSPAQVMVIPVGGDSESYSKQVSGVVQEFRHAGFMVDLNSDQGATLNKKIRSAQLSQYNYIFVVGEKESESRTVSVRSRGGKQLGRRPTEEVLTSLTQLRDARSNLEEF</sequence>
<dbReference type="GO" id="GO:0005739">
    <property type="term" value="C:mitochondrion"/>
    <property type="evidence" value="ECO:0007669"/>
    <property type="project" value="TreeGrafter"/>
</dbReference>
<protein>
    <recommendedName>
        <fullName evidence="2">threonine--tRNA ligase</fullName>
        <ecNumber evidence="2">6.1.1.3</ecNumber>
    </recommendedName>
    <alternativeName>
        <fullName evidence="10">Threonyl-tRNA synthetase</fullName>
    </alternativeName>
</protein>
<feature type="region of interest" description="Disordered" evidence="12">
    <location>
        <begin position="379"/>
        <end position="417"/>
    </location>
</feature>
<proteinExistence type="inferred from homology"/>
<dbReference type="SUPFAM" id="SSF55186">
    <property type="entry name" value="ThrRS/AlaRS common domain"/>
    <property type="match status" value="1"/>
</dbReference>
<dbReference type="PANTHER" id="PTHR11451:SF42">
    <property type="entry name" value="THREONINE--TRNA LIGASE"/>
    <property type="match status" value="1"/>
</dbReference>
<keyword evidence="3" id="KW-0436">Ligase</keyword>
<evidence type="ECO:0000256" key="10">
    <source>
        <dbReference type="ARBA" id="ARBA00031900"/>
    </source>
</evidence>
<evidence type="ECO:0000256" key="4">
    <source>
        <dbReference type="ARBA" id="ARBA00022723"/>
    </source>
</evidence>
<dbReference type="EMBL" id="CAAE01014543">
    <property type="protein sequence ID" value="CAF97868.1"/>
    <property type="molecule type" value="Genomic_DNA"/>
</dbReference>
<evidence type="ECO:0000256" key="5">
    <source>
        <dbReference type="ARBA" id="ARBA00022741"/>
    </source>
</evidence>
<evidence type="ECO:0000259" key="13">
    <source>
        <dbReference type="PROSITE" id="PS50862"/>
    </source>
</evidence>
<keyword evidence="9" id="KW-0030">Aminoacyl-tRNA synthetase</keyword>
<dbReference type="InterPro" id="IPR036621">
    <property type="entry name" value="Anticodon-bd_dom_sf"/>
</dbReference>
<dbReference type="InterPro" id="IPR033728">
    <property type="entry name" value="ThrRS_core"/>
</dbReference>
<dbReference type="FunFam" id="3.40.50.800:FF:000003">
    <property type="entry name" value="Threonine--tRNA ligase 2, cytoplasmic"/>
    <property type="match status" value="1"/>
</dbReference>
<dbReference type="InterPro" id="IPR047246">
    <property type="entry name" value="ThrRS_anticodon"/>
</dbReference>
<dbReference type="CDD" id="cd00771">
    <property type="entry name" value="ThrRS_core"/>
    <property type="match status" value="1"/>
</dbReference>
<dbReference type="Pfam" id="PF00587">
    <property type="entry name" value="tRNA-synt_2b"/>
    <property type="match status" value="1"/>
</dbReference>
<dbReference type="OrthoDB" id="5423599at2759"/>
<dbReference type="SUPFAM" id="SSF52954">
    <property type="entry name" value="Class II aaRS ABD-related"/>
    <property type="match status" value="1"/>
</dbReference>
<dbReference type="Gene3D" id="3.40.50.800">
    <property type="entry name" value="Anticodon-binding domain"/>
    <property type="match status" value="1"/>
</dbReference>
<dbReference type="PRINTS" id="PR01047">
    <property type="entry name" value="TRNASYNTHTHR"/>
</dbReference>
<name>Q4SNB4_TETNG</name>
<dbReference type="FunFam" id="3.30.930.10:FF:000002">
    <property type="entry name" value="Threonine--tRNA ligase"/>
    <property type="match status" value="1"/>
</dbReference>
<dbReference type="PANTHER" id="PTHR11451">
    <property type="entry name" value="THREONINE-TRNA LIGASE"/>
    <property type="match status" value="1"/>
</dbReference>
<evidence type="ECO:0000256" key="8">
    <source>
        <dbReference type="ARBA" id="ARBA00022917"/>
    </source>
</evidence>
<evidence type="ECO:0000256" key="6">
    <source>
        <dbReference type="ARBA" id="ARBA00022833"/>
    </source>
</evidence>
<keyword evidence="4" id="KW-0479">Metal-binding</keyword>
<dbReference type="InterPro" id="IPR002314">
    <property type="entry name" value="aa-tRNA-synt_IIb"/>
</dbReference>
<comment type="similarity">
    <text evidence="1">Belongs to the class-II aminoacyl-tRNA synthetase family.</text>
</comment>
<comment type="catalytic activity">
    <reaction evidence="11">
        <text>tRNA(Thr) + L-threonine + ATP = L-threonyl-tRNA(Thr) + AMP + diphosphate + H(+)</text>
        <dbReference type="Rhea" id="RHEA:24624"/>
        <dbReference type="Rhea" id="RHEA-COMP:9670"/>
        <dbReference type="Rhea" id="RHEA-COMP:9704"/>
        <dbReference type="ChEBI" id="CHEBI:15378"/>
        <dbReference type="ChEBI" id="CHEBI:30616"/>
        <dbReference type="ChEBI" id="CHEBI:33019"/>
        <dbReference type="ChEBI" id="CHEBI:57926"/>
        <dbReference type="ChEBI" id="CHEBI:78442"/>
        <dbReference type="ChEBI" id="CHEBI:78534"/>
        <dbReference type="ChEBI" id="CHEBI:456215"/>
        <dbReference type="EC" id="6.1.1.3"/>
    </reaction>
</comment>
<dbReference type="AlphaFoldDB" id="Q4SNB4"/>
<evidence type="ECO:0000256" key="12">
    <source>
        <dbReference type="SAM" id="MobiDB-lite"/>
    </source>
</evidence>
<dbReference type="CDD" id="cd00860">
    <property type="entry name" value="ThrRS_anticodon"/>
    <property type="match status" value="1"/>
</dbReference>
<dbReference type="InterPro" id="IPR018163">
    <property type="entry name" value="Thr/Ala-tRNA-synth_IIc_edit"/>
</dbReference>
<keyword evidence="6" id="KW-0862">Zinc</keyword>
<feature type="non-terminal residue" evidence="14">
    <location>
        <position position="604"/>
    </location>
</feature>
<dbReference type="GO" id="GO:0005524">
    <property type="term" value="F:ATP binding"/>
    <property type="evidence" value="ECO:0007669"/>
    <property type="project" value="UniProtKB-KW"/>
</dbReference>
<accession>Q4SNB4</accession>
<dbReference type="PROSITE" id="PS50862">
    <property type="entry name" value="AA_TRNA_LIGASE_II"/>
    <property type="match status" value="1"/>
</dbReference>
<dbReference type="KEGG" id="tng:GSTEN00015365G001"/>
<evidence type="ECO:0000256" key="3">
    <source>
        <dbReference type="ARBA" id="ARBA00022598"/>
    </source>
</evidence>
<dbReference type="InterPro" id="IPR002320">
    <property type="entry name" value="Thr-tRNA-ligase_IIa"/>
</dbReference>
<gene>
    <name evidence="14" type="ORF">GSTENG00015365001</name>
</gene>
<dbReference type="InterPro" id="IPR004154">
    <property type="entry name" value="Anticodon-bd"/>
</dbReference>